<feature type="compositionally biased region" description="Low complexity" evidence="1">
    <location>
        <begin position="57"/>
        <end position="68"/>
    </location>
</feature>
<evidence type="ECO:0000313" key="2">
    <source>
        <dbReference type="EMBL" id="GFD35353.1"/>
    </source>
</evidence>
<feature type="compositionally biased region" description="Basic and acidic residues" evidence="1">
    <location>
        <begin position="74"/>
        <end position="86"/>
    </location>
</feature>
<proteinExistence type="predicted"/>
<evidence type="ECO:0000256" key="1">
    <source>
        <dbReference type="SAM" id="MobiDB-lite"/>
    </source>
</evidence>
<name>A0A699VLY6_TANCI</name>
<comment type="caution">
    <text evidence="2">The sequence shown here is derived from an EMBL/GenBank/DDBJ whole genome shotgun (WGS) entry which is preliminary data.</text>
</comment>
<reference evidence="2" key="1">
    <citation type="journal article" date="2019" name="Sci. Rep.">
        <title>Draft genome of Tanacetum cinerariifolium, the natural source of mosquito coil.</title>
        <authorList>
            <person name="Yamashiro T."/>
            <person name="Shiraishi A."/>
            <person name="Satake H."/>
            <person name="Nakayama K."/>
        </authorList>
    </citation>
    <scope>NUCLEOTIDE SEQUENCE</scope>
</reference>
<feature type="region of interest" description="Disordered" evidence="1">
    <location>
        <begin position="29"/>
        <end position="86"/>
    </location>
</feature>
<accession>A0A699VLY6</accession>
<protein>
    <submittedName>
        <fullName evidence="2">Uncharacterized protein</fullName>
    </submittedName>
</protein>
<dbReference type="EMBL" id="BKCJ011457767">
    <property type="protein sequence ID" value="GFD35353.1"/>
    <property type="molecule type" value="Genomic_DNA"/>
</dbReference>
<sequence>DQLFQLEAHVHPRPRAECVAAIADAAARGAGCHRQRAAGAVSERKRPEASRPRRRPTTGTTAARTLRGQSRQSLRLEHAGPQRARAEHGEVFAAQSTGLCGGSQQQCLARRHPRFNEQQSRICVIRCQ</sequence>
<dbReference type="AlphaFoldDB" id="A0A699VLY6"/>
<organism evidence="2">
    <name type="scientific">Tanacetum cinerariifolium</name>
    <name type="common">Dalmatian daisy</name>
    <name type="synonym">Chrysanthemum cinerariifolium</name>
    <dbReference type="NCBI Taxonomy" id="118510"/>
    <lineage>
        <taxon>Eukaryota</taxon>
        <taxon>Viridiplantae</taxon>
        <taxon>Streptophyta</taxon>
        <taxon>Embryophyta</taxon>
        <taxon>Tracheophyta</taxon>
        <taxon>Spermatophyta</taxon>
        <taxon>Magnoliopsida</taxon>
        <taxon>eudicotyledons</taxon>
        <taxon>Gunneridae</taxon>
        <taxon>Pentapetalae</taxon>
        <taxon>asterids</taxon>
        <taxon>campanulids</taxon>
        <taxon>Asterales</taxon>
        <taxon>Asteraceae</taxon>
        <taxon>Asteroideae</taxon>
        <taxon>Anthemideae</taxon>
        <taxon>Anthemidinae</taxon>
        <taxon>Tanacetum</taxon>
    </lineage>
</organism>
<feature type="non-terminal residue" evidence="2">
    <location>
        <position position="1"/>
    </location>
</feature>
<gene>
    <name evidence="2" type="ORF">Tci_907322</name>
</gene>
<feature type="compositionally biased region" description="Basic and acidic residues" evidence="1">
    <location>
        <begin position="42"/>
        <end position="51"/>
    </location>
</feature>